<dbReference type="PANTHER" id="PTHR11017">
    <property type="entry name" value="LEUCINE-RICH REPEAT-CONTAINING PROTEIN"/>
    <property type="match status" value="1"/>
</dbReference>
<protein>
    <submittedName>
        <fullName evidence="3">Uncharacterized protein</fullName>
    </submittedName>
</protein>
<evidence type="ECO:0000256" key="1">
    <source>
        <dbReference type="ARBA" id="ARBA00022614"/>
    </source>
</evidence>
<dbReference type="InterPro" id="IPR044974">
    <property type="entry name" value="Disease_R_plants"/>
</dbReference>
<dbReference type="Proteomes" id="UP000507222">
    <property type="component" value="Unassembled WGS sequence"/>
</dbReference>
<dbReference type="Gene3D" id="3.80.10.10">
    <property type="entry name" value="Ribonuclease Inhibitor"/>
    <property type="match status" value="1"/>
</dbReference>
<dbReference type="InterPro" id="IPR032675">
    <property type="entry name" value="LRR_dom_sf"/>
</dbReference>
<evidence type="ECO:0000256" key="2">
    <source>
        <dbReference type="ARBA" id="ARBA00022737"/>
    </source>
</evidence>
<dbReference type="PANTHER" id="PTHR11017:SF527">
    <property type="entry name" value="TMV RESISTANCE PROTEIN N-LIKE"/>
    <property type="match status" value="1"/>
</dbReference>
<dbReference type="GO" id="GO:0006952">
    <property type="term" value="P:defense response"/>
    <property type="evidence" value="ECO:0007669"/>
    <property type="project" value="InterPro"/>
</dbReference>
<dbReference type="SUPFAM" id="SSF52058">
    <property type="entry name" value="L domain-like"/>
    <property type="match status" value="1"/>
</dbReference>
<dbReference type="InterPro" id="IPR011713">
    <property type="entry name" value="Leu-rich_rpt_3"/>
</dbReference>
<keyword evidence="1" id="KW-0433">Leucine-rich repeat</keyword>
<proteinExistence type="predicted"/>
<evidence type="ECO:0000313" key="4">
    <source>
        <dbReference type="Proteomes" id="UP000507222"/>
    </source>
</evidence>
<organism evidence="3 4">
    <name type="scientific">Prunus armeniaca</name>
    <name type="common">Apricot</name>
    <name type="synonym">Armeniaca vulgaris</name>
    <dbReference type="NCBI Taxonomy" id="36596"/>
    <lineage>
        <taxon>Eukaryota</taxon>
        <taxon>Viridiplantae</taxon>
        <taxon>Streptophyta</taxon>
        <taxon>Embryophyta</taxon>
        <taxon>Tracheophyta</taxon>
        <taxon>Spermatophyta</taxon>
        <taxon>Magnoliopsida</taxon>
        <taxon>eudicotyledons</taxon>
        <taxon>Gunneridae</taxon>
        <taxon>Pentapetalae</taxon>
        <taxon>rosids</taxon>
        <taxon>fabids</taxon>
        <taxon>Rosales</taxon>
        <taxon>Rosaceae</taxon>
        <taxon>Amygdaloideae</taxon>
        <taxon>Amygdaleae</taxon>
        <taxon>Prunus</taxon>
    </lineage>
</organism>
<keyword evidence="2" id="KW-0677">Repeat</keyword>
<dbReference type="AlphaFoldDB" id="A0A6J5VQK5"/>
<name>A0A6J5VQK5_PRUAR</name>
<dbReference type="Pfam" id="PF07725">
    <property type="entry name" value="LRR_3"/>
    <property type="match status" value="1"/>
</dbReference>
<gene>
    <name evidence="3" type="ORF">CURHAP_LOCUS50166</name>
</gene>
<reference evidence="3 4" key="1">
    <citation type="submission" date="2020-05" db="EMBL/GenBank/DDBJ databases">
        <authorList>
            <person name="Campoy J."/>
            <person name="Schneeberger K."/>
            <person name="Spophaly S."/>
        </authorList>
    </citation>
    <scope>NUCLEOTIDE SEQUENCE [LARGE SCALE GENOMIC DNA]</scope>
    <source>
        <strain evidence="3">PruArmRojPasFocal</strain>
    </source>
</reference>
<accession>A0A6J5VQK5</accession>
<evidence type="ECO:0000313" key="3">
    <source>
        <dbReference type="EMBL" id="CAB4290241.1"/>
    </source>
</evidence>
<dbReference type="EMBL" id="CAEKDK010000008">
    <property type="protein sequence ID" value="CAB4290241.1"/>
    <property type="molecule type" value="Genomic_DNA"/>
</dbReference>
<sequence>MDNLRLLKIWNGNFHGNIEYLSNELQFLEWHECPLNYLPSDFESDKLVELNLYSSRIEQLWEGEKLPESFSQLSKLKHLDVSNCGRLQLMPKELPSSLQHLSAQDCTSLIGSPNEFKIWASPVSGTTTFNSSQNSQCSYSIKSSNWCKSLVEVYARML</sequence>